<dbReference type="Proteomes" id="UP000294194">
    <property type="component" value="Unassembled WGS sequence"/>
</dbReference>
<proteinExistence type="predicted"/>
<reference evidence="3" key="1">
    <citation type="submission" date="2019-02" db="EMBL/GenBank/DDBJ databases">
        <title>Glaciihabitans arcticus sp. nov., a psychrotolerant bacterium isolated from polar soil.</title>
        <authorList>
            <person name="Dahal R.H."/>
        </authorList>
    </citation>
    <scope>NUCLEOTIDE SEQUENCE [LARGE SCALE GENOMIC DNA]</scope>
    <source>
        <strain evidence="3">RP-3-7</strain>
    </source>
</reference>
<evidence type="ECO:0000259" key="1">
    <source>
        <dbReference type="PROSITE" id="PS50995"/>
    </source>
</evidence>
<dbReference type="InterPro" id="IPR036388">
    <property type="entry name" value="WH-like_DNA-bd_sf"/>
</dbReference>
<comment type="caution">
    <text evidence="2">The sequence shown here is derived from an EMBL/GenBank/DDBJ whole genome shotgun (WGS) entry which is preliminary data.</text>
</comment>
<accession>A0A4Q9GZA4</accession>
<dbReference type="SMART" id="SM00347">
    <property type="entry name" value="HTH_MARR"/>
    <property type="match status" value="1"/>
</dbReference>
<organism evidence="2 3">
    <name type="scientific">Glaciihabitans arcticus</name>
    <dbReference type="NCBI Taxonomy" id="2668039"/>
    <lineage>
        <taxon>Bacteria</taxon>
        <taxon>Bacillati</taxon>
        <taxon>Actinomycetota</taxon>
        <taxon>Actinomycetes</taxon>
        <taxon>Micrococcales</taxon>
        <taxon>Microbacteriaceae</taxon>
        <taxon>Glaciihabitans</taxon>
    </lineage>
</organism>
<dbReference type="SUPFAM" id="SSF46785">
    <property type="entry name" value="Winged helix' DNA-binding domain"/>
    <property type="match status" value="1"/>
</dbReference>
<protein>
    <submittedName>
        <fullName evidence="2">MarR family transcriptional regulator</fullName>
    </submittedName>
</protein>
<dbReference type="InterPro" id="IPR039422">
    <property type="entry name" value="MarR/SlyA-like"/>
</dbReference>
<dbReference type="InterPro" id="IPR036390">
    <property type="entry name" value="WH_DNA-bd_sf"/>
</dbReference>
<evidence type="ECO:0000313" key="2">
    <source>
        <dbReference type="EMBL" id="TBN58617.1"/>
    </source>
</evidence>
<dbReference type="PANTHER" id="PTHR33164:SF106">
    <property type="entry name" value="TRANSCRIPTIONAL REGULATORY PROTEIN"/>
    <property type="match status" value="1"/>
</dbReference>
<feature type="domain" description="HTH marR-type" evidence="1">
    <location>
        <begin position="1"/>
        <end position="120"/>
    </location>
</feature>
<name>A0A4Q9GZA4_9MICO</name>
<dbReference type="PANTHER" id="PTHR33164">
    <property type="entry name" value="TRANSCRIPTIONAL REGULATOR, MARR FAMILY"/>
    <property type="match status" value="1"/>
</dbReference>
<dbReference type="InterPro" id="IPR000835">
    <property type="entry name" value="HTH_MarR-typ"/>
</dbReference>
<dbReference type="AlphaFoldDB" id="A0A4Q9GZA4"/>
<gene>
    <name evidence="2" type="ORF">EYE40_09895</name>
</gene>
<dbReference type="Pfam" id="PF12802">
    <property type="entry name" value="MarR_2"/>
    <property type="match status" value="1"/>
</dbReference>
<dbReference type="GO" id="GO:0006950">
    <property type="term" value="P:response to stress"/>
    <property type="evidence" value="ECO:0007669"/>
    <property type="project" value="TreeGrafter"/>
</dbReference>
<dbReference type="EMBL" id="SISG01000001">
    <property type="protein sequence ID" value="TBN58617.1"/>
    <property type="molecule type" value="Genomic_DNA"/>
</dbReference>
<keyword evidence="3" id="KW-1185">Reference proteome</keyword>
<evidence type="ECO:0000313" key="3">
    <source>
        <dbReference type="Proteomes" id="UP000294194"/>
    </source>
</evidence>
<dbReference type="GO" id="GO:0003700">
    <property type="term" value="F:DNA-binding transcription factor activity"/>
    <property type="evidence" value="ECO:0007669"/>
    <property type="project" value="InterPro"/>
</dbReference>
<dbReference type="PROSITE" id="PS50995">
    <property type="entry name" value="HTH_MARR_2"/>
    <property type="match status" value="1"/>
</dbReference>
<dbReference type="Gene3D" id="1.10.10.10">
    <property type="entry name" value="Winged helix-like DNA-binding domain superfamily/Winged helix DNA-binding domain"/>
    <property type="match status" value="1"/>
</dbReference>
<sequence>MRLRAGVAMGIGATDLRALRFLLRAQNDARSVSGRELGDHLSMSSASVTSLLDRLTKSGHVLRTQDPADRRSNLVTATADSDDEVRGTLGAMHARMIAVARSLSDEDAALVTGFLASMTAAVDVVDLAAPAV</sequence>